<evidence type="ECO:0000313" key="1">
    <source>
        <dbReference type="EMBL" id="JAE29814.1"/>
    </source>
</evidence>
<proteinExistence type="predicted"/>
<accession>A0A0A9H1Z1</accession>
<organism evidence="1">
    <name type="scientific">Arundo donax</name>
    <name type="common">Giant reed</name>
    <name type="synonym">Donax arundinaceus</name>
    <dbReference type="NCBI Taxonomy" id="35708"/>
    <lineage>
        <taxon>Eukaryota</taxon>
        <taxon>Viridiplantae</taxon>
        <taxon>Streptophyta</taxon>
        <taxon>Embryophyta</taxon>
        <taxon>Tracheophyta</taxon>
        <taxon>Spermatophyta</taxon>
        <taxon>Magnoliopsida</taxon>
        <taxon>Liliopsida</taxon>
        <taxon>Poales</taxon>
        <taxon>Poaceae</taxon>
        <taxon>PACMAD clade</taxon>
        <taxon>Arundinoideae</taxon>
        <taxon>Arundineae</taxon>
        <taxon>Arundo</taxon>
    </lineage>
</organism>
<name>A0A0A9H1Z1_ARUDO</name>
<dbReference type="EMBL" id="GBRH01168082">
    <property type="protein sequence ID" value="JAE29814.1"/>
    <property type="molecule type" value="Transcribed_RNA"/>
</dbReference>
<reference evidence="1" key="1">
    <citation type="submission" date="2014-09" db="EMBL/GenBank/DDBJ databases">
        <authorList>
            <person name="Magalhaes I.L.F."/>
            <person name="Oliveira U."/>
            <person name="Santos F.R."/>
            <person name="Vidigal T.H.D.A."/>
            <person name="Brescovit A.D."/>
            <person name="Santos A.J."/>
        </authorList>
    </citation>
    <scope>NUCLEOTIDE SEQUENCE</scope>
    <source>
        <tissue evidence="1">Shoot tissue taken approximately 20 cm above the soil surface</tissue>
    </source>
</reference>
<dbReference type="AlphaFoldDB" id="A0A0A9H1Z1"/>
<reference evidence="1" key="2">
    <citation type="journal article" date="2015" name="Data Brief">
        <title>Shoot transcriptome of the giant reed, Arundo donax.</title>
        <authorList>
            <person name="Barrero R.A."/>
            <person name="Guerrero F.D."/>
            <person name="Moolhuijzen P."/>
            <person name="Goolsby J.A."/>
            <person name="Tidwell J."/>
            <person name="Bellgard S.E."/>
            <person name="Bellgard M.I."/>
        </authorList>
    </citation>
    <scope>NUCLEOTIDE SEQUENCE</scope>
    <source>
        <tissue evidence="1">Shoot tissue taken approximately 20 cm above the soil surface</tissue>
    </source>
</reference>
<protein>
    <submittedName>
        <fullName evidence="1">Uncharacterized protein</fullName>
    </submittedName>
</protein>
<sequence>MHQHQFQLHQSDICPPKQVVLDLLALQLQGT</sequence>